<feature type="compositionally biased region" description="Acidic residues" evidence="1">
    <location>
        <begin position="33"/>
        <end position="44"/>
    </location>
</feature>
<feature type="compositionally biased region" description="Basic and acidic residues" evidence="1">
    <location>
        <begin position="47"/>
        <end position="67"/>
    </location>
</feature>
<protein>
    <submittedName>
        <fullName evidence="2">Uncharacterized protein</fullName>
    </submittedName>
</protein>
<sequence>MINVQNIKLTDDNEIKDTHDQKLDNEEDRTIDTQDYEEDTDDTTPSEAERLIEKEGVFKEDTHDSSL</sequence>
<comment type="caution">
    <text evidence="2">The sequence shown here is derived from an EMBL/GenBank/DDBJ whole genome shotgun (WGS) entry which is preliminary data.</text>
</comment>
<proteinExistence type="predicted"/>
<dbReference type="AlphaFoldDB" id="A0A2H0R5C6"/>
<evidence type="ECO:0000256" key="1">
    <source>
        <dbReference type="SAM" id="MobiDB-lite"/>
    </source>
</evidence>
<accession>A0A2H0R5C6</accession>
<evidence type="ECO:0000313" key="2">
    <source>
        <dbReference type="EMBL" id="PIR41729.1"/>
    </source>
</evidence>
<feature type="region of interest" description="Disordered" evidence="1">
    <location>
        <begin position="1"/>
        <end position="67"/>
    </location>
</feature>
<organism evidence="2 3">
    <name type="scientific">Candidatus Yanofskybacteria bacterium CG10_big_fil_rev_8_21_14_0_10_37_15</name>
    <dbReference type="NCBI Taxonomy" id="1975097"/>
    <lineage>
        <taxon>Bacteria</taxon>
        <taxon>Candidatus Yanofskyibacteriota</taxon>
    </lineage>
</organism>
<feature type="compositionally biased region" description="Basic and acidic residues" evidence="1">
    <location>
        <begin position="9"/>
        <end position="32"/>
    </location>
</feature>
<name>A0A2H0R5C6_9BACT</name>
<dbReference type="EMBL" id="PCXP01000023">
    <property type="protein sequence ID" value="PIR41729.1"/>
    <property type="molecule type" value="Genomic_DNA"/>
</dbReference>
<dbReference type="Proteomes" id="UP000230208">
    <property type="component" value="Unassembled WGS sequence"/>
</dbReference>
<evidence type="ECO:0000313" key="3">
    <source>
        <dbReference type="Proteomes" id="UP000230208"/>
    </source>
</evidence>
<reference evidence="2 3" key="1">
    <citation type="submission" date="2017-09" db="EMBL/GenBank/DDBJ databases">
        <title>Depth-based differentiation of microbial function through sediment-hosted aquifers and enrichment of novel symbionts in the deep terrestrial subsurface.</title>
        <authorList>
            <person name="Probst A.J."/>
            <person name="Ladd B."/>
            <person name="Jarett J.K."/>
            <person name="Geller-Mcgrath D.E."/>
            <person name="Sieber C.M."/>
            <person name="Emerson J.B."/>
            <person name="Anantharaman K."/>
            <person name="Thomas B.C."/>
            <person name="Malmstrom R."/>
            <person name="Stieglmeier M."/>
            <person name="Klingl A."/>
            <person name="Woyke T."/>
            <person name="Ryan C.M."/>
            <person name="Banfield J.F."/>
        </authorList>
    </citation>
    <scope>NUCLEOTIDE SEQUENCE [LARGE SCALE GENOMIC DNA]</scope>
    <source>
        <strain evidence="2">CG10_big_fil_rev_8_21_14_0_10_37_15</strain>
    </source>
</reference>
<gene>
    <name evidence="2" type="ORF">COV30_02060</name>
</gene>